<feature type="signal peptide" evidence="5">
    <location>
        <begin position="1"/>
        <end position="17"/>
    </location>
</feature>
<evidence type="ECO:0000256" key="5">
    <source>
        <dbReference type="SAM" id="SignalP"/>
    </source>
</evidence>
<evidence type="ECO:0000313" key="7">
    <source>
        <dbReference type="Proteomes" id="UP000191522"/>
    </source>
</evidence>
<proteinExistence type="predicted"/>
<dbReference type="Proteomes" id="UP000191522">
    <property type="component" value="Unassembled WGS sequence"/>
</dbReference>
<feature type="transmembrane region" description="Helical" evidence="4">
    <location>
        <begin position="58"/>
        <end position="79"/>
    </location>
</feature>
<dbReference type="InterPro" id="IPR002110">
    <property type="entry name" value="Ankyrin_rpt"/>
</dbReference>
<feature type="repeat" description="ANK" evidence="3">
    <location>
        <begin position="1081"/>
        <end position="1113"/>
    </location>
</feature>
<keyword evidence="5" id="KW-0732">Signal</keyword>
<evidence type="ECO:0000256" key="3">
    <source>
        <dbReference type="PROSITE-ProRule" id="PRU00023"/>
    </source>
</evidence>
<dbReference type="OMA" id="CFAFHLE"/>
<evidence type="ECO:0000256" key="1">
    <source>
        <dbReference type="ARBA" id="ARBA00022737"/>
    </source>
</evidence>
<dbReference type="PROSITE" id="PS50297">
    <property type="entry name" value="ANK_REP_REGION"/>
    <property type="match status" value="3"/>
</dbReference>
<feature type="chain" id="PRO_5012235301" evidence="5">
    <location>
        <begin position="18"/>
        <end position="1147"/>
    </location>
</feature>
<dbReference type="EMBL" id="MDYL01000003">
    <property type="protein sequence ID" value="OQD77144.1"/>
    <property type="molecule type" value="Genomic_DNA"/>
</dbReference>
<keyword evidence="7" id="KW-1185">Reference proteome</keyword>
<reference evidence="7" key="1">
    <citation type="journal article" date="2017" name="Nat. Microbiol.">
        <title>Global analysis of biosynthetic gene clusters reveals vast potential of secondary metabolite production in Penicillium species.</title>
        <authorList>
            <person name="Nielsen J.C."/>
            <person name="Grijseels S."/>
            <person name="Prigent S."/>
            <person name="Ji B."/>
            <person name="Dainat J."/>
            <person name="Nielsen K.F."/>
            <person name="Frisvad J.C."/>
            <person name="Workman M."/>
            <person name="Nielsen J."/>
        </authorList>
    </citation>
    <scope>NUCLEOTIDE SEQUENCE [LARGE SCALE GENOMIC DNA]</scope>
    <source>
        <strain evidence="7">IBT 11843</strain>
    </source>
</reference>
<dbReference type="PROSITE" id="PS50088">
    <property type="entry name" value="ANK_REPEAT"/>
    <property type="match status" value="3"/>
</dbReference>
<feature type="transmembrane region" description="Helical" evidence="4">
    <location>
        <begin position="195"/>
        <end position="216"/>
    </location>
</feature>
<keyword evidence="4" id="KW-1133">Transmembrane helix</keyword>
<dbReference type="Gene3D" id="1.25.40.20">
    <property type="entry name" value="Ankyrin repeat-containing domain"/>
    <property type="match status" value="1"/>
</dbReference>
<comment type="caution">
    <text evidence="6">The sequence shown here is derived from an EMBL/GenBank/DDBJ whole genome shotgun (WGS) entry which is preliminary data.</text>
</comment>
<dbReference type="PANTHER" id="PTHR24126:SF14">
    <property type="entry name" value="ANK_REP_REGION DOMAIN-CONTAINING PROTEIN"/>
    <property type="match status" value="1"/>
</dbReference>
<dbReference type="PANTHER" id="PTHR24126">
    <property type="entry name" value="ANKYRIN REPEAT, PH AND SEC7 DOMAIN CONTAINING PROTEIN SECG-RELATED"/>
    <property type="match status" value="1"/>
</dbReference>
<evidence type="ECO:0000256" key="4">
    <source>
        <dbReference type="SAM" id="Phobius"/>
    </source>
</evidence>
<organism evidence="6 7">
    <name type="scientific">Penicillium decumbens</name>
    <dbReference type="NCBI Taxonomy" id="69771"/>
    <lineage>
        <taxon>Eukaryota</taxon>
        <taxon>Fungi</taxon>
        <taxon>Dikarya</taxon>
        <taxon>Ascomycota</taxon>
        <taxon>Pezizomycotina</taxon>
        <taxon>Eurotiomycetes</taxon>
        <taxon>Eurotiomycetidae</taxon>
        <taxon>Eurotiales</taxon>
        <taxon>Aspergillaceae</taxon>
        <taxon>Penicillium</taxon>
    </lineage>
</organism>
<accession>A0A1V6PJI7</accession>
<dbReference type="OrthoDB" id="7464126at2759"/>
<evidence type="ECO:0000256" key="2">
    <source>
        <dbReference type="ARBA" id="ARBA00023043"/>
    </source>
</evidence>
<evidence type="ECO:0000313" key="6">
    <source>
        <dbReference type="EMBL" id="OQD77144.1"/>
    </source>
</evidence>
<protein>
    <submittedName>
        <fullName evidence="6">Uncharacterized protein</fullName>
    </submittedName>
</protein>
<sequence>MHLTLLFILALVPFVLADDDWEDFTNNLATDLAPLITLFGERLTKQFLSESTDLIDNVIFALSPLGVLTTVVSVVRVCGGSSLRAFVGRAQEGPADAESELLSCVSESTAELFNDRGISRVFGRPKVLEIVTWENERVKDGERSVEFGTLLDAVKRGAWSKSGKGCLPEDWCRLPGVDIPNLSLNKGIKRRDQRWFYCVAILGSVLQIGVVVYAVLTVFVFPDAFKKNGKAVPSYAFPFFIIGSTFLFVGMFFSAVIIERSSKKYRLKPNKPSKLYWLQPGNQKVGDQVFSAFLAVDKAPDLYVKSVRLRRFDGQNVKIYMTVFLTVFGFIIQFVGLRGLHASVILASLGATFVMSMLRTCLRTERMAPDENKLENDRKMTAHKQQELDCFAFHLEEVESFGLISTSSPDISSDEYSLEQREKPEKSLARHLVETRTRLAELTSKSNDGSTIAWDDMPIRIVAHRLARTIEATMDLMSSWGTDFGTSFEVPLTYECQSASSKCGTPSRGTYPICLLRSGDSLRWRVNPNELEAILGLWAWSLYKSDKKWCQPLNRLVGLDEDEAGKEETYLYFHKWIFRQTEARLVSMKMIDSSRRLFGFESAKFPSGKDLLVVKTENHLETMIAQDIYIHFLLNAFAHLPTLGGEVDVSVGLQGSYVAQSSRINELMSCFESCNLGSREDALLCIVPALKHKNILPALAADSINIRKRIDRFTENNDWASAFELVKWICQRSVGVEFEYSIYTFGYLCRRALLENTKFAQMEGFNSMGKIFQSADRKGFLRSRQMSLSSNWPQSLESQQWWHSVSKQLAWVAWHISKNVPGMEWMQGSLLTMDAQRGLGLAATTMHVADETPLGERAMQEWLTLDDVDFDRQYSDNGDISGYSWALDQKFHALLYFVLVQWVQIGAKCPSFIQYAFTIAATCHSDWGIQILRRQHAEIDTFNLNKASALMEVVVQGDLAATQALLANGADPSGNEIILDNRPLALAAASGHTDIVKLLLEHGATLEAKDSVGLTALYWAVSENQLDTARCLLSRGADVNSGIDDSTPLRSAMSNALRKDRMEMAELLLEHATENAAKGNVGESPLMYAATLSSPKMVQLLLAKGVDLHARDEEGRTALDWARRSGREETAAILAGAMGYSFAQEYR</sequence>
<dbReference type="SUPFAM" id="SSF48403">
    <property type="entry name" value="Ankyrin repeat"/>
    <property type="match status" value="1"/>
</dbReference>
<dbReference type="SMART" id="SM00248">
    <property type="entry name" value="ANK"/>
    <property type="match status" value="6"/>
</dbReference>
<keyword evidence="4" id="KW-0812">Transmembrane</keyword>
<dbReference type="InterPro" id="IPR036770">
    <property type="entry name" value="Ankyrin_rpt-contain_sf"/>
</dbReference>
<dbReference type="AlphaFoldDB" id="A0A1V6PJI7"/>
<name>A0A1V6PJI7_PENDC</name>
<feature type="transmembrane region" description="Helical" evidence="4">
    <location>
        <begin position="317"/>
        <end position="334"/>
    </location>
</feature>
<keyword evidence="2 3" id="KW-0040">ANK repeat</keyword>
<feature type="repeat" description="ANK" evidence="3">
    <location>
        <begin position="979"/>
        <end position="1011"/>
    </location>
</feature>
<gene>
    <name evidence="6" type="ORF">PENDEC_c003G06013</name>
</gene>
<feature type="repeat" description="ANK" evidence="3">
    <location>
        <begin position="1012"/>
        <end position="1044"/>
    </location>
</feature>
<keyword evidence="1" id="KW-0677">Repeat</keyword>
<feature type="transmembrane region" description="Helical" evidence="4">
    <location>
        <begin position="236"/>
        <end position="258"/>
    </location>
</feature>
<keyword evidence="4" id="KW-0472">Membrane</keyword>
<dbReference type="STRING" id="69771.A0A1V6PJI7"/>
<dbReference type="Pfam" id="PF12796">
    <property type="entry name" value="Ank_2"/>
    <property type="match status" value="2"/>
</dbReference>